<evidence type="ECO:0000313" key="1">
    <source>
        <dbReference type="EMBL" id="ORY84180.1"/>
    </source>
</evidence>
<dbReference type="InParanoid" id="A0A1Y2FJR3"/>
<comment type="caution">
    <text evidence="1">The sequence shown here is derived from an EMBL/GenBank/DDBJ whole genome shotgun (WGS) entry which is preliminary data.</text>
</comment>
<dbReference type="EMBL" id="MCGR01000018">
    <property type="protein sequence ID" value="ORY84180.1"/>
    <property type="molecule type" value="Genomic_DNA"/>
</dbReference>
<protein>
    <submittedName>
        <fullName evidence="1">Uncharacterized protein</fullName>
    </submittedName>
</protein>
<dbReference type="AlphaFoldDB" id="A0A1Y2FJR3"/>
<keyword evidence="2" id="KW-1185">Reference proteome</keyword>
<organism evidence="1 2">
    <name type="scientific">Leucosporidium creatinivorum</name>
    <dbReference type="NCBI Taxonomy" id="106004"/>
    <lineage>
        <taxon>Eukaryota</taxon>
        <taxon>Fungi</taxon>
        <taxon>Dikarya</taxon>
        <taxon>Basidiomycota</taxon>
        <taxon>Pucciniomycotina</taxon>
        <taxon>Microbotryomycetes</taxon>
        <taxon>Leucosporidiales</taxon>
        <taxon>Leucosporidium</taxon>
    </lineage>
</organism>
<gene>
    <name evidence="1" type="ORF">BCR35DRAFT_303268</name>
</gene>
<proteinExistence type="predicted"/>
<evidence type="ECO:0000313" key="2">
    <source>
        <dbReference type="Proteomes" id="UP000193467"/>
    </source>
</evidence>
<name>A0A1Y2FJR3_9BASI</name>
<dbReference type="Proteomes" id="UP000193467">
    <property type="component" value="Unassembled WGS sequence"/>
</dbReference>
<accession>A0A1Y2FJR3</accession>
<reference evidence="1 2" key="1">
    <citation type="submission" date="2016-07" db="EMBL/GenBank/DDBJ databases">
        <title>Pervasive Adenine N6-methylation of Active Genes in Fungi.</title>
        <authorList>
            <consortium name="DOE Joint Genome Institute"/>
            <person name="Mondo S.J."/>
            <person name="Dannebaum R.O."/>
            <person name="Kuo R.C."/>
            <person name="Labutti K."/>
            <person name="Haridas S."/>
            <person name="Kuo A."/>
            <person name="Salamov A."/>
            <person name="Ahrendt S.R."/>
            <person name="Lipzen A."/>
            <person name="Sullivan W."/>
            <person name="Andreopoulos W.B."/>
            <person name="Clum A."/>
            <person name="Lindquist E."/>
            <person name="Daum C."/>
            <person name="Ramamoorthy G.K."/>
            <person name="Gryganskyi A."/>
            <person name="Culley D."/>
            <person name="Magnuson J.K."/>
            <person name="James T.Y."/>
            <person name="O'Malley M.A."/>
            <person name="Stajich J.E."/>
            <person name="Spatafora J.W."/>
            <person name="Visel A."/>
            <person name="Grigoriev I.V."/>
        </authorList>
    </citation>
    <scope>NUCLEOTIDE SEQUENCE [LARGE SCALE GENOMIC DNA]</scope>
    <source>
        <strain evidence="1 2">62-1032</strain>
    </source>
</reference>
<sequence length="66" mass="8388">MQSNLVLRCQRCDLACPDQRFLDEHMERDHPPPIWKRIYRRIFGPLRRFIQRRKRISQVTRRRRER</sequence>